<proteinExistence type="predicted"/>
<sequence length="79" mass="8618">MRPKCPRSGPSCSGFGSGWPRGIDYFLHWPYRRQASSHKYSTAIKTCAVPVGAGLPAIGPEWQIQKPASSRIQGMTAIE</sequence>
<evidence type="ECO:0000313" key="1">
    <source>
        <dbReference type="EMBL" id="PLV14706.1"/>
    </source>
</evidence>
<gene>
    <name evidence="1" type="ORF">CXG47_11800</name>
</gene>
<accession>A0ABX4U1Y9</accession>
<dbReference type="Proteomes" id="UP000234744">
    <property type="component" value="Unassembled WGS sequence"/>
</dbReference>
<reference evidence="1 2" key="1">
    <citation type="submission" date="2017-12" db="EMBL/GenBank/DDBJ databases">
        <title>Detection of the carbapenemase gene blaVIM-5 in members of the Pseudomonas putida group isolated from polluted Nigerian wetlands.</title>
        <authorList>
            <person name="Adelowo O."/>
            <person name="Vollmers J."/>
            <person name="Maeusezahl I."/>
            <person name="Kaster A.-K."/>
            <person name="Mueller J.A."/>
        </authorList>
    </citation>
    <scope>NUCLEOTIDE SEQUENCE [LARGE SCALE GENOMIC DNA]</scope>
    <source>
        <strain evidence="1 2">MR69</strain>
    </source>
</reference>
<evidence type="ECO:0000313" key="2">
    <source>
        <dbReference type="Proteomes" id="UP000234744"/>
    </source>
</evidence>
<dbReference type="EMBL" id="PJCJ01000005">
    <property type="protein sequence ID" value="PLV14706.1"/>
    <property type="molecule type" value="Genomic_DNA"/>
</dbReference>
<name>A0ABX4U1Y9_PSEDL</name>
<comment type="caution">
    <text evidence="1">The sequence shown here is derived from an EMBL/GenBank/DDBJ whole genome shotgun (WGS) entry which is preliminary data.</text>
</comment>
<organism evidence="1 2">
    <name type="scientific">Pseudomonas plecoglossicida</name>
    <dbReference type="NCBI Taxonomy" id="70775"/>
    <lineage>
        <taxon>Bacteria</taxon>
        <taxon>Pseudomonadati</taxon>
        <taxon>Pseudomonadota</taxon>
        <taxon>Gammaproteobacteria</taxon>
        <taxon>Pseudomonadales</taxon>
        <taxon>Pseudomonadaceae</taxon>
        <taxon>Pseudomonas</taxon>
    </lineage>
</organism>
<protein>
    <submittedName>
        <fullName evidence="1">Uncharacterized protein</fullName>
    </submittedName>
</protein>
<keyword evidence="2" id="KW-1185">Reference proteome</keyword>